<evidence type="ECO:0000259" key="1">
    <source>
        <dbReference type="Pfam" id="PF20243"/>
    </source>
</evidence>
<organism evidence="2 3">
    <name type="scientific">Hymenobacter psychrophilus</name>
    <dbReference type="NCBI Taxonomy" id="651662"/>
    <lineage>
        <taxon>Bacteria</taxon>
        <taxon>Pseudomonadati</taxon>
        <taxon>Bacteroidota</taxon>
        <taxon>Cytophagia</taxon>
        <taxon>Cytophagales</taxon>
        <taxon>Hymenobacteraceae</taxon>
        <taxon>Hymenobacter</taxon>
    </lineage>
</organism>
<dbReference type="Proteomes" id="UP000199249">
    <property type="component" value="Unassembled WGS sequence"/>
</dbReference>
<evidence type="ECO:0000313" key="2">
    <source>
        <dbReference type="EMBL" id="SDY89043.1"/>
    </source>
</evidence>
<keyword evidence="3" id="KW-1185">Reference proteome</keyword>
<dbReference type="InterPro" id="IPR046863">
    <property type="entry name" value="MbnP-like_dom"/>
</dbReference>
<sequence length="261" mass="27986">MIFSRFAALAASLALGTVLLGSCDKKEDPAAEPQKSVFSVELENTVGNRSLHLDTDTYTTAAGDQFTISTFKYYLSNLELLKADGSATVLPDTYFLVDQAKKESQQLQLTDVPTGDYTALRFVVGVDSARTKAGNLQGVLGDDNGMWWAWSKEFINVKLEGTSPQSPKGGLVFHIAGFKGANGANNTIRTVTLPFPGGSKLLVRTDHTPEIHLQVDALKMFSGPTTIRFATVNNSMGGPASVQIADNIAAGMFSVEHLHAN</sequence>
<dbReference type="RefSeq" id="WP_092743414.1">
    <property type="nucleotide sequence ID" value="NZ_FNOV01000017.1"/>
</dbReference>
<feature type="domain" description="Copper-binding protein MbnP-like" evidence="1">
    <location>
        <begin position="38"/>
        <end position="233"/>
    </location>
</feature>
<proteinExistence type="predicted"/>
<accession>A0A1H3NJW5</accession>
<dbReference type="OrthoDB" id="1422031at2"/>
<dbReference type="EMBL" id="FNOV01000017">
    <property type="protein sequence ID" value="SDY89043.1"/>
    <property type="molecule type" value="Genomic_DNA"/>
</dbReference>
<dbReference type="AlphaFoldDB" id="A0A1H3NJW5"/>
<dbReference type="STRING" id="651662.SAMN04488069_11738"/>
<name>A0A1H3NJW5_9BACT</name>
<evidence type="ECO:0000313" key="3">
    <source>
        <dbReference type="Proteomes" id="UP000199249"/>
    </source>
</evidence>
<dbReference type="Pfam" id="PF20243">
    <property type="entry name" value="MbnP"/>
    <property type="match status" value="1"/>
</dbReference>
<gene>
    <name evidence="2" type="ORF">SAMN04488069_11738</name>
</gene>
<dbReference type="PROSITE" id="PS51257">
    <property type="entry name" value="PROKAR_LIPOPROTEIN"/>
    <property type="match status" value="1"/>
</dbReference>
<reference evidence="3" key="1">
    <citation type="submission" date="2016-10" db="EMBL/GenBank/DDBJ databases">
        <authorList>
            <person name="Varghese N."/>
            <person name="Submissions S."/>
        </authorList>
    </citation>
    <scope>NUCLEOTIDE SEQUENCE [LARGE SCALE GENOMIC DNA]</scope>
    <source>
        <strain evidence="3">CGMCC 1.8975</strain>
    </source>
</reference>
<protein>
    <recommendedName>
        <fullName evidence="1">Copper-binding protein MbnP-like domain-containing protein</fullName>
    </recommendedName>
</protein>